<keyword evidence="3" id="KW-1185">Reference proteome</keyword>
<organism evidence="2 3">
    <name type="scientific">Rhizobium alvei</name>
    <dbReference type="NCBI Taxonomy" id="1132659"/>
    <lineage>
        <taxon>Bacteria</taxon>
        <taxon>Pseudomonadati</taxon>
        <taxon>Pseudomonadota</taxon>
        <taxon>Alphaproteobacteria</taxon>
        <taxon>Hyphomicrobiales</taxon>
        <taxon>Rhizobiaceae</taxon>
        <taxon>Rhizobium/Agrobacterium group</taxon>
        <taxon>Rhizobium</taxon>
    </lineage>
</organism>
<feature type="chain" id="PRO_5046666189" evidence="1">
    <location>
        <begin position="24"/>
        <end position="125"/>
    </location>
</feature>
<gene>
    <name evidence="2" type="ORF">Q4481_23805</name>
</gene>
<evidence type="ECO:0000313" key="3">
    <source>
        <dbReference type="Proteomes" id="UP001174932"/>
    </source>
</evidence>
<accession>A0ABT8YUG0</accession>
<comment type="caution">
    <text evidence="2">The sequence shown here is derived from an EMBL/GenBank/DDBJ whole genome shotgun (WGS) entry which is preliminary data.</text>
</comment>
<evidence type="ECO:0000313" key="2">
    <source>
        <dbReference type="EMBL" id="MDO6966992.1"/>
    </source>
</evidence>
<dbReference type="EMBL" id="JAUOZU010000024">
    <property type="protein sequence ID" value="MDO6966992.1"/>
    <property type="molecule type" value="Genomic_DNA"/>
</dbReference>
<sequence length="125" mass="13638">MNRRAVLKGGLVLAATAHTVALAPERASSATLARLTMADGHASPFAEKGDVIVFDEANTTPESGATFVTKAETSGMPYVGRIWRDEDGHWWLERFARGDLYGPVPDEMMNRAIQGRVTGVWKHIT</sequence>
<name>A0ABT8YUG0_9HYPH</name>
<protein>
    <submittedName>
        <fullName evidence="2">Uncharacterized protein</fullName>
    </submittedName>
</protein>
<keyword evidence="1" id="KW-0732">Signal</keyword>
<reference evidence="2" key="2">
    <citation type="submission" date="2023-07" db="EMBL/GenBank/DDBJ databases">
        <authorList>
            <person name="Shen H."/>
        </authorList>
    </citation>
    <scope>NUCLEOTIDE SEQUENCE</scope>
    <source>
        <strain evidence="2">TNR-22</strain>
    </source>
</reference>
<reference evidence="2" key="1">
    <citation type="journal article" date="2015" name="Int. J. Syst. Evol. Microbiol.">
        <title>Rhizobium alvei sp. nov., isolated from a freshwater river.</title>
        <authorList>
            <person name="Sheu S.Y."/>
            <person name="Huang H.W."/>
            <person name="Young C.C."/>
            <person name="Chen W.M."/>
        </authorList>
    </citation>
    <scope>NUCLEOTIDE SEQUENCE</scope>
    <source>
        <strain evidence="2">TNR-22</strain>
    </source>
</reference>
<proteinExistence type="predicted"/>
<dbReference type="RefSeq" id="WP_304378922.1">
    <property type="nucleotide sequence ID" value="NZ_JAUOZU010000024.1"/>
</dbReference>
<dbReference type="Proteomes" id="UP001174932">
    <property type="component" value="Unassembled WGS sequence"/>
</dbReference>
<evidence type="ECO:0000256" key="1">
    <source>
        <dbReference type="SAM" id="SignalP"/>
    </source>
</evidence>
<feature type="signal peptide" evidence="1">
    <location>
        <begin position="1"/>
        <end position="23"/>
    </location>
</feature>